<sequence length="178" mass="20592">MDSIRCPNIVSFYGACTETGKYALVMEYMSLGSLYKILHEDNLVLTWPERLSIAFQAASGINYLHQLPEPVLHRDIKSLNFLVERAYEGYTVKVCDFGLARTRNETTRQTKYNSTRAYTLPWTAPEILRLEDYLDKSDIYSLGVVFWELSSITIPYYDRQDDIIRAFVLAGDRLKIPE</sequence>
<reference evidence="2" key="1">
    <citation type="submission" date="2021-02" db="EMBL/GenBank/DDBJ databases">
        <authorList>
            <person name="Nowell W R."/>
        </authorList>
    </citation>
    <scope>NUCLEOTIDE SEQUENCE</scope>
</reference>
<proteinExistence type="predicted"/>
<dbReference type="Proteomes" id="UP000663836">
    <property type="component" value="Unassembled WGS sequence"/>
</dbReference>
<gene>
    <name evidence="2" type="ORF">JBS370_LOCUS31712</name>
</gene>
<comment type="caution">
    <text evidence="2">The sequence shown here is derived from an EMBL/GenBank/DDBJ whole genome shotgun (WGS) entry which is preliminary data.</text>
</comment>
<dbReference type="SUPFAM" id="SSF56112">
    <property type="entry name" value="Protein kinase-like (PK-like)"/>
    <property type="match status" value="1"/>
</dbReference>
<evidence type="ECO:0000259" key="1">
    <source>
        <dbReference type="PROSITE" id="PS50011"/>
    </source>
</evidence>
<dbReference type="Pfam" id="PF07714">
    <property type="entry name" value="PK_Tyr_Ser-Thr"/>
    <property type="match status" value="1"/>
</dbReference>
<evidence type="ECO:0000313" key="2">
    <source>
        <dbReference type="EMBL" id="CAF4100648.1"/>
    </source>
</evidence>
<name>A0A819UBS7_9BILA</name>
<dbReference type="PRINTS" id="PR00109">
    <property type="entry name" value="TYRKINASE"/>
</dbReference>
<dbReference type="PROSITE" id="PS50011">
    <property type="entry name" value="PROTEIN_KINASE_DOM"/>
    <property type="match status" value="1"/>
</dbReference>
<dbReference type="PANTHER" id="PTHR44329">
    <property type="entry name" value="SERINE/THREONINE-PROTEIN KINASE TNNI3K-RELATED"/>
    <property type="match status" value="1"/>
</dbReference>
<dbReference type="InterPro" id="IPR001245">
    <property type="entry name" value="Ser-Thr/Tyr_kinase_cat_dom"/>
</dbReference>
<evidence type="ECO:0000313" key="3">
    <source>
        <dbReference type="Proteomes" id="UP000663836"/>
    </source>
</evidence>
<feature type="domain" description="Protein kinase" evidence="1">
    <location>
        <begin position="1"/>
        <end position="178"/>
    </location>
</feature>
<dbReference type="InterPro" id="IPR000719">
    <property type="entry name" value="Prot_kinase_dom"/>
</dbReference>
<organism evidence="2 3">
    <name type="scientific">Rotaria sordida</name>
    <dbReference type="NCBI Taxonomy" id="392033"/>
    <lineage>
        <taxon>Eukaryota</taxon>
        <taxon>Metazoa</taxon>
        <taxon>Spiralia</taxon>
        <taxon>Gnathifera</taxon>
        <taxon>Rotifera</taxon>
        <taxon>Eurotatoria</taxon>
        <taxon>Bdelloidea</taxon>
        <taxon>Philodinida</taxon>
        <taxon>Philodinidae</taxon>
        <taxon>Rotaria</taxon>
    </lineage>
</organism>
<dbReference type="AlphaFoldDB" id="A0A819UBS7"/>
<dbReference type="GO" id="GO:0004674">
    <property type="term" value="F:protein serine/threonine kinase activity"/>
    <property type="evidence" value="ECO:0007669"/>
    <property type="project" value="TreeGrafter"/>
</dbReference>
<dbReference type="Gene3D" id="1.10.510.10">
    <property type="entry name" value="Transferase(Phosphotransferase) domain 1"/>
    <property type="match status" value="1"/>
</dbReference>
<accession>A0A819UBS7</accession>
<protein>
    <recommendedName>
        <fullName evidence="1">Protein kinase domain-containing protein</fullName>
    </recommendedName>
</protein>
<dbReference type="InterPro" id="IPR008271">
    <property type="entry name" value="Ser/Thr_kinase_AS"/>
</dbReference>
<dbReference type="EMBL" id="CAJOBD010007979">
    <property type="protein sequence ID" value="CAF4100648.1"/>
    <property type="molecule type" value="Genomic_DNA"/>
</dbReference>
<dbReference type="PROSITE" id="PS00108">
    <property type="entry name" value="PROTEIN_KINASE_ST"/>
    <property type="match status" value="1"/>
</dbReference>
<dbReference type="SMART" id="SM00220">
    <property type="entry name" value="S_TKc"/>
    <property type="match status" value="1"/>
</dbReference>
<feature type="non-terminal residue" evidence="2">
    <location>
        <position position="178"/>
    </location>
</feature>
<dbReference type="InterPro" id="IPR011009">
    <property type="entry name" value="Kinase-like_dom_sf"/>
</dbReference>
<dbReference type="GO" id="GO:0005524">
    <property type="term" value="F:ATP binding"/>
    <property type="evidence" value="ECO:0007669"/>
    <property type="project" value="InterPro"/>
</dbReference>
<dbReference type="InterPro" id="IPR051681">
    <property type="entry name" value="Ser/Thr_Kinases-Pseudokinases"/>
</dbReference>